<sequence length="219" mass="22857">MSTVETSSGLTRLRSFRLPTLAVALVTAAIVIFSMSHSFATWMISRTGSGVLNSGTLSFQLKDSNGQNASPSDPLSIDSPRYTFAALTLNSTSLLPGDTRVALMNITNTGATPLSLTFTGVTTNASTTAQKDFVGSLSLGAIATTTASCLRTQFTSDLIKPLSGVTTATPLTVIPTTNTLKPAESRYLCVALNVSATSPNTAQGQSSTLTIQVRADQQR</sequence>
<protein>
    <recommendedName>
        <fullName evidence="5">Ribosomally synthesized peptide with SipW-like signal peptide</fullName>
    </recommendedName>
</protein>
<name>A0A543I5R1_9MICO</name>
<evidence type="ECO:0000313" key="4">
    <source>
        <dbReference type="Proteomes" id="UP000318331"/>
    </source>
</evidence>
<evidence type="ECO:0008006" key="5">
    <source>
        <dbReference type="Google" id="ProtNLM"/>
    </source>
</evidence>
<reference evidence="3 4" key="1">
    <citation type="submission" date="2019-06" db="EMBL/GenBank/DDBJ databases">
        <title>Sequencing the genomes of 1000 actinobacteria strains.</title>
        <authorList>
            <person name="Klenk H.-P."/>
        </authorList>
    </citation>
    <scope>NUCLEOTIDE SEQUENCE [LARGE SCALE GENOMIC DNA]</scope>
    <source>
        <strain evidence="3 4">DSM 18031</strain>
    </source>
</reference>
<dbReference type="EMBL" id="VFPN01000001">
    <property type="protein sequence ID" value="TQM65946.1"/>
    <property type="molecule type" value="Genomic_DNA"/>
</dbReference>
<keyword evidence="4" id="KW-1185">Reference proteome</keyword>
<keyword evidence="2" id="KW-0812">Transmembrane</keyword>
<feature type="compositionally biased region" description="Polar residues" evidence="1">
    <location>
        <begin position="199"/>
        <end position="211"/>
    </location>
</feature>
<dbReference type="RefSeq" id="WP_141915940.1">
    <property type="nucleotide sequence ID" value="NZ_BAAAYS010000026.1"/>
</dbReference>
<evidence type="ECO:0000313" key="3">
    <source>
        <dbReference type="EMBL" id="TQM65946.1"/>
    </source>
</evidence>
<gene>
    <name evidence="3" type="ORF">FB466_0766</name>
</gene>
<dbReference type="AlphaFoldDB" id="A0A543I5R1"/>
<comment type="caution">
    <text evidence="3">The sequence shown here is derived from an EMBL/GenBank/DDBJ whole genome shotgun (WGS) entry which is preliminary data.</text>
</comment>
<proteinExistence type="predicted"/>
<feature type="region of interest" description="Disordered" evidence="1">
    <location>
        <begin position="199"/>
        <end position="219"/>
    </location>
</feature>
<keyword evidence="2" id="KW-1133">Transmembrane helix</keyword>
<feature type="transmembrane region" description="Helical" evidence="2">
    <location>
        <begin position="21"/>
        <end position="44"/>
    </location>
</feature>
<evidence type="ECO:0000256" key="2">
    <source>
        <dbReference type="SAM" id="Phobius"/>
    </source>
</evidence>
<organism evidence="3 4">
    <name type="scientific">Klugiella xanthotipulae</name>
    <dbReference type="NCBI Taxonomy" id="244735"/>
    <lineage>
        <taxon>Bacteria</taxon>
        <taxon>Bacillati</taxon>
        <taxon>Actinomycetota</taxon>
        <taxon>Actinomycetes</taxon>
        <taxon>Micrococcales</taxon>
        <taxon>Microbacteriaceae</taxon>
        <taxon>Klugiella</taxon>
    </lineage>
</organism>
<keyword evidence="2" id="KW-0472">Membrane</keyword>
<accession>A0A543I5R1</accession>
<dbReference type="Proteomes" id="UP000318331">
    <property type="component" value="Unassembled WGS sequence"/>
</dbReference>
<evidence type="ECO:0000256" key="1">
    <source>
        <dbReference type="SAM" id="MobiDB-lite"/>
    </source>
</evidence>